<dbReference type="RefSeq" id="XP_025427757.1">
    <property type="nucleotide sequence ID" value="XM_025578351.1"/>
</dbReference>
<feature type="region of interest" description="Disordered" evidence="1">
    <location>
        <begin position="561"/>
        <end position="585"/>
    </location>
</feature>
<reference evidence="2 3" key="1">
    <citation type="submission" date="2016-12" db="EMBL/GenBank/DDBJ databases">
        <title>The genomes of Aspergillus section Nigri reveals drivers in fungal speciation.</title>
        <authorList>
            <consortium name="DOE Joint Genome Institute"/>
            <person name="Vesth T.C."/>
            <person name="Nybo J."/>
            <person name="Theobald S."/>
            <person name="Brandl J."/>
            <person name="Frisvad J.C."/>
            <person name="Nielsen K.F."/>
            <person name="Lyhne E.K."/>
            <person name="Kogle M.E."/>
            <person name="Kuo A."/>
            <person name="Riley R."/>
            <person name="Clum A."/>
            <person name="Nolan M."/>
            <person name="Lipzen A."/>
            <person name="Salamov A."/>
            <person name="Henrissat B."/>
            <person name="Wiebenga A."/>
            <person name="De Vries R.P."/>
            <person name="Grigoriev I.V."/>
            <person name="Mortensen U.H."/>
            <person name="Andersen M.R."/>
            <person name="Baker S.E."/>
        </authorList>
    </citation>
    <scope>NUCLEOTIDE SEQUENCE [LARGE SCALE GENOMIC DNA]</scope>
    <source>
        <strain evidence="2 3">JOP 1030-1</strain>
    </source>
</reference>
<keyword evidence="3" id="KW-1185">Reference proteome</keyword>
<dbReference type="EMBL" id="KZ821260">
    <property type="protein sequence ID" value="PYH41775.1"/>
    <property type="molecule type" value="Genomic_DNA"/>
</dbReference>
<gene>
    <name evidence="2" type="ORF">BP01DRAFT_394832</name>
</gene>
<evidence type="ECO:0000313" key="2">
    <source>
        <dbReference type="EMBL" id="PYH41775.1"/>
    </source>
</evidence>
<evidence type="ECO:0000256" key="1">
    <source>
        <dbReference type="SAM" id="MobiDB-lite"/>
    </source>
</evidence>
<dbReference type="AlphaFoldDB" id="A0A318Z3C2"/>
<evidence type="ECO:0000313" key="3">
    <source>
        <dbReference type="Proteomes" id="UP000248349"/>
    </source>
</evidence>
<dbReference type="GeneID" id="37079580"/>
<protein>
    <submittedName>
        <fullName evidence="2">Uncharacterized protein</fullName>
    </submittedName>
</protein>
<feature type="compositionally biased region" description="Low complexity" evidence="1">
    <location>
        <begin position="1"/>
        <end position="14"/>
    </location>
</feature>
<feature type="region of interest" description="Disordered" evidence="1">
    <location>
        <begin position="1"/>
        <end position="33"/>
    </location>
</feature>
<name>A0A318Z3C2_9EURO</name>
<sequence>MGRAASVVAPPRVAQDISPEKQDQQSAAIEPHVNRSIIIQVEDDSLSSSSTTAIQSTETRPSSKPQRCDCMQVLPRYVVHQIDTLLEFPRCFNEARELLHIHASIFVDAARKHSICTRHAKIWASALGFTGVKIKDQQYLSVLTKLAPFSKNNPLWHRGISRTGELAALVPRTLVNGTDFCTPSIMFMESRVPWDKIIEEIESTCGLPTNWRKLLENHGFIDIPEVFNLCWAHETLNFWGLWESEVVARQRPPTYMINWGHQFGILQQTLGQDLLFYLLNVLLRPNHPIKLALYPQPGIDTRKQSQAPADSDWVTSMNLHQTSGYDNSLMAATALQEESSHGCDLILHNAGGRTTIERFAHAYKAFHEHVHGAPLPNLPGHRLEMERFHQSSYRVEGLWIQCEPLPRFGGVRFMRPTVARAHQGCADRVVLMPTLLQILTNGDGSPVLENGLSMDKLRRIHESHYTSKRGPWGAIEPRRKVPSWPGWEFIRGTSPISDALIGQRAWNDVTVLAQLNILFGHDTAARWAEIERVRNVAAAVALAAFERLNYMEKHVWPVNNPDKGQSVLGKRKKAESSTEDVSNVREKKKFPVVKKSASVSERILSTT</sequence>
<dbReference type="Proteomes" id="UP000248349">
    <property type="component" value="Unassembled WGS sequence"/>
</dbReference>
<dbReference type="OrthoDB" id="4505337at2759"/>
<dbReference type="STRING" id="1450539.A0A318Z3C2"/>
<proteinExistence type="predicted"/>
<organism evidence="2 3">
    <name type="scientific">Aspergillus saccharolyticus JOP 1030-1</name>
    <dbReference type="NCBI Taxonomy" id="1450539"/>
    <lineage>
        <taxon>Eukaryota</taxon>
        <taxon>Fungi</taxon>
        <taxon>Dikarya</taxon>
        <taxon>Ascomycota</taxon>
        <taxon>Pezizomycotina</taxon>
        <taxon>Eurotiomycetes</taxon>
        <taxon>Eurotiomycetidae</taxon>
        <taxon>Eurotiales</taxon>
        <taxon>Aspergillaceae</taxon>
        <taxon>Aspergillus</taxon>
        <taxon>Aspergillus subgen. Circumdati</taxon>
    </lineage>
</organism>
<accession>A0A318Z3C2</accession>